<evidence type="ECO:0000256" key="1">
    <source>
        <dbReference type="SAM" id="Phobius"/>
    </source>
</evidence>
<keyword evidence="1" id="KW-0812">Transmembrane</keyword>
<comment type="caution">
    <text evidence="2">The sequence shown here is derived from an EMBL/GenBank/DDBJ whole genome shotgun (WGS) entry which is preliminary data.</text>
</comment>
<dbReference type="InParanoid" id="A0A0V0Q9P4"/>
<dbReference type="OMA" id="IINCNYG"/>
<proteinExistence type="predicted"/>
<gene>
    <name evidence="2" type="ORF">PPERSA_10562</name>
</gene>
<feature type="transmembrane region" description="Helical" evidence="1">
    <location>
        <begin position="44"/>
        <end position="61"/>
    </location>
</feature>
<feature type="transmembrane region" description="Helical" evidence="1">
    <location>
        <begin position="153"/>
        <end position="172"/>
    </location>
</feature>
<evidence type="ECO:0000313" key="3">
    <source>
        <dbReference type="Proteomes" id="UP000054937"/>
    </source>
</evidence>
<keyword evidence="1" id="KW-0472">Membrane</keyword>
<feature type="transmembrane region" description="Helical" evidence="1">
    <location>
        <begin position="73"/>
        <end position="92"/>
    </location>
</feature>
<evidence type="ECO:0008006" key="4">
    <source>
        <dbReference type="Google" id="ProtNLM"/>
    </source>
</evidence>
<reference evidence="2 3" key="1">
    <citation type="journal article" date="2015" name="Sci. Rep.">
        <title>Genome of the facultative scuticociliatosis pathogen Pseudocohnilembus persalinus provides insight into its virulence through horizontal gene transfer.</title>
        <authorList>
            <person name="Xiong J."/>
            <person name="Wang G."/>
            <person name="Cheng J."/>
            <person name="Tian M."/>
            <person name="Pan X."/>
            <person name="Warren A."/>
            <person name="Jiang C."/>
            <person name="Yuan D."/>
            <person name="Miao W."/>
        </authorList>
    </citation>
    <scope>NUCLEOTIDE SEQUENCE [LARGE SCALE GENOMIC DNA]</scope>
    <source>
        <strain evidence="2">36N120E</strain>
    </source>
</reference>
<accession>A0A0V0Q9P4</accession>
<dbReference type="OrthoDB" id="294730at2759"/>
<protein>
    <recommendedName>
        <fullName evidence="4">Amino acid transporter transmembrane domain-containing protein</fullName>
    </recommendedName>
</protein>
<feature type="transmembrane region" description="Helical" evidence="1">
    <location>
        <begin position="5"/>
        <end position="24"/>
    </location>
</feature>
<sequence>MAAIVYFMLQNQVLYAFIKFIFFYADENKELPEINTINFSQFSVQYQCIVLAIPVFFVISMKDLSFIIKLGQYGVLAVTAYGLYITYLFIYNLSIPDFSVNWGEVKLFPTDISSIVLVMGNFGLAFFIHSGINTILANSKDQSKNIRNVSFGYLNVLIIYGLIGVFGSIGIINLDWQQDGIQTVSQLFDRQDILPAIINCNYGN</sequence>
<evidence type="ECO:0000313" key="2">
    <source>
        <dbReference type="EMBL" id="KRW98791.1"/>
    </source>
</evidence>
<keyword evidence="3" id="KW-1185">Reference proteome</keyword>
<dbReference type="EMBL" id="LDAU01000229">
    <property type="protein sequence ID" value="KRW98791.1"/>
    <property type="molecule type" value="Genomic_DNA"/>
</dbReference>
<feature type="transmembrane region" description="Helical" evidence="1">
    <location>
        <begin position="112"/>
        <end position="132"/>
    </location>
</feature>
<keyword evidence="1" id="KW-1133">Transmembrane helix</keyword>
<organism evidence="2 3">
    <name type="scientific">Pseudocohnilembus persalinus</name>
    <name type="common">Ciliate</name>
    <dbReference type="NCBI Taxonomy" id="266149"/>
    <lineage>
        <taxon>Eukaryota</taxon>
        <taxon>Sar</taxon>
        <taxon>Alveolata</taxon>
        <taxon>Ciliophora</taxon>
        <taxon>Intramacronucleata</taxon>
        <taxon>Oligohymenophorea</taxon>
        <taxon>Scuticociliatia</taxon>
        <taxon>Philasterida</taxon>
        <taxon>Pseudocohnilembidae</taxon>
        <taxon>Pseudocohnilembus</taxon>
    </lineage>
</organism>
<dbReference type="Proteomes" id="UP000054937">
    <property type="component" value="Unassembled WGS sequence"/>
</dbReference>
<dbReference type="AlphaFoldDB" id="A0A0V0Q9P4"/>
<name>A0A0V0Q9P4_PSEPJ</name>